<accession>A0A6J0C9W0</accession>
<feature type="compositionally biased region" description="Basic and acidic residues" evidence="1">
    <location>
        <begin position="280"/>
        <end position="289"/>
    </location>
</feature>
<feature type="compositionally biased region" description="Low complexity" evidence="1">
    <location>
        <begin position="84"/>
        <end position="95"/>
    </location>
</feature>
<organism evidence="4">
    <name type="scientific">Neodiprion lecontei</name>
    <name type="common">Redheaded pine sawfly</name>
    <dbReference type="NCBI Taxonomy" id="441921"/>
    <lineage>
        <taxon>Eukaryota</taxon>
        <taxon>Metazoa</taxon>
        <taxon>Ecdysozoa</taxon>
        <taxon>Arthropoda</taxon>
        <taxon>Hexapoda</taxon>
        <taxon>Insecta</taxon>
        <taxon>Pterygota</taxon>
        <taxon>Neoptera</taxon>
        <taxon>Endopterygota</taxon>
        <taxon>Hymenoptera</taxon>
        <taxon>Tenthredinoidea</taxon>
        <taxon>Diprionidae</taxon>
        <taxon>Diprioninae</taxon>
        <taxon>Neodiprion</taxon>
    </lineage>
</organism>
<feature type="compositionally biased region" description="Low complexity" evidence="1">
    <location>
        <begin position="58"/>
        <end position="76"/>
    </location>
</feature>
<proteinExistence type="predicted"/>
<evidence type="ECO:0000256" key="1">
    <source>
        <dbReference type="SAM" id="MobiDB-lite"/>
    </source>
</evidence>
<feature type="region of interest" description="Disordered" evidence="1">
    <location>
        <begin position="249"/>
        <end position="306"/>
    </location>
</feature>
<protein>
    <submittedName>
        <fullName evidence="4">Uncharacterized protein LOC107226672 isoform X1</fullName>
    </submittedName>
</protein>
<feature type="compositionally biased region" description="Low complexity" evidence="1">
    <location>
        <begin position="266"/>
        <end position="275"/>
    </location>
</feature>
<reference evidence="4" key="1">
    <citation type="submission" date="2025-08" db="UniProtKB">
        <authorList>
            <consortium name="RefSeq"/>
        </authorList>
    </citation>
    <scope>IDENTIFICATION</scope>
    <source>
        <tissue evidence="4">Thorax and Abdomen</tissue>
    </source>
</reference>
<sequence length="306" mass="32243">MGVKWICALFLLLAIANIAIEATPSKPETIIRERRSLNEFDSAAASMVRKKRAFAYSSSSTSNSGTGQGTTQTVTSEDGAAVVSTSTSGNPSGGSFAYSTTSDPDNPGQVIYTYTDSTGKKITGRAPAQNFQTNVGAFPLYQSLFSNLAYGFNLQAFVQDYIKSIQAQQATIQAQIQSSLPTFYGMNNFGGYGGVPNFFSNNFPFANNDVVRNGMSHGPNANSDYAASSASVGSDGSSQYGVIGSDSGETTYYETAPATSGGNYRSTSSSSSSSSGVGPDGKRYSHKSTETMVNDNGKVTRKKLEE</sequence>
<dbReference type="Proteomes" id="UP000829291">
    <property type="component" value="Chromosome 4"/>
</dbReference>
<evidence type="ECO:0000256" key="2">
    <source>
        <dbReference type="SAM" id="SignalP"/>
    </source>
</evidence>
<dbReference type="OrthoDB" id="7555170at2759"/>
<evidence type="ECO:0000313" key="4">
    <source>
        <dbReference type="RefSeq" id="XP_015523049.2"/>
    </source>
</evidence>
<evidence type="ECO:0000313" key="3">
    <source>
        <dbReference type="Proteomes" id="UP000829291"/>
    </source>
</evidence>
<feature type="signal peptide" evidence="2">
    <location>
        <begin position="1"/>
        <end position="22"/>
    </location>
</feature>
<keyword evidence="3" id="KW-1185">Reference proteome</keyword>
<gene>
    <name evidence="4" type="primary">LOC107226672</name>
</gene>
<dbReference type="KEGG" id="nlo:107226672"/>
<dbReference type="AlphaFoldDB" id="A0A6J0C9W0"/>
<name>A0A6J0C9W0_NEOLC</name>
<dbReference type="RefSeq" id="XP_015523049.2">
    <property type="nucleotide sequence ID" value="XM_015667563.2"/>
</dbReference>
<dbReference type="GeneID" id="107226672"/>
<feature type="region of interest" description="Disordered" evidence="1">
    <location>
        <begin position="58"/>
        <end position="100"/>
    </location>
</feature>
<feature type="compositionally biased region" description="Polar residues" evidence="1">
    <location>
        <begin position="249"/>
        <end position="265"/>
    </location>
</feature>
<feature type="chain" id="PRO_5047238066" evidence="2">
    <location>
        <begin position="23"/>
        <end position="306"/>
    </location>
</feature>
<dbReference type="InParanoid" id="A0A6J0C9W0"/>
<keyword evidence="2" id="KW-0732">Signal</keyword>